<protein>
    <recommendedName>
        <fullName evidence="8">Membrane transporter protein</fullName>
    </recommendedName>
</protein>
<feature type="transmembrane region" description="Helical" evidence="5">
    <location>
        <begin position="258"/>
        <end position="279"/>
    </location>
</feature>
<dbReference type="eggNOG" id="ENOG502RZ7R">
    <property type="taxonomic scope" value="Eukaryota"/>
</dbReference>
<name>K0SR46_THAOC</name>
<dbReference type="Proteomes" id="UP000266841">
    <property type="component" value="Unassembled WGS sequence"/>
</dbReference>
<dbReference type="AlphaFoldDB" id="K0SR46"/>
<feature type="transmembrane region" description="Helical" evidence="5">
    <location>
        <begin position="68"/>
        <end position="92"/>
    </location>
</feature>
<proteinExistence type="predicted"/>
<dbReference type="OrthoDB" id="203866at2759"/>
<reference evidence="6 7" key="1">
    <citation type="journal article" date="2012" name="Genome Biol.">
        <title>Genome and low-iron response of an oceanic diatom adapted to chronic iron limitation.</title>
        <authorList>
            <person name="Lommer M."/>
            <person name="Specht M."/>
            <person name="Roy A.S."/>
            <person name="Kraemer L."/>
            <person name="Andreson R."/>
            <person name="Gutowska M.A."/>
            <person name="Wolf J."/>
            <person name="Bergner S.V."/>
            <person name="Schilhabel M.B."/>
            <person name="Klostermeier U.C."/>
            <person name="Beiko R.G."/>
            <person name="Rosenstiel P."/>
            <person name="Hippler M."/>
            <person name="Laroche J."/>
        </authorList>
    </citation>
    <scope>NUCLEOTIDE SEQUENCE [LARGE SCALE GENOMIC DNA]</scope>
    <source>
        <strain evidence="6 7">CCMP1005</strain>
    </source>
</reference>
<evidence type="ECO:0000256" key="1">
    <source>
        <dbReference type="ARBA" id="ARBA00004141"/>
    </source>
</evidence>
<dbReference type="OMA" id="HRICGTA"/>
<evidence type="ECO:0000313" key="7">
    <source>
        <dbReference type="Proteomes" id="UP000266841"/>
    </source>
</evidence>
<comment type="caution">
    <text evidence="6">The sequence shown here is derived from an EMBL/GenBank/DDBJ whole genome shotgun (WGS) entry which is preliminary data.</text>
</comment>
<evidence type="ECO:0000256" key="4">
    <source>
        <dbReference type="ARBA" id="ARBA00023136"/>
    </source>
</evidence>
<evidence type="ECO:0000313" key="6">
    <source>
        <dbReference type="EMBL" id="EJK67875.1"/>
    </source>
</evidence>
<dbReference type="Pfam" id="PF01925">
    <property type="entry name" value="TauE"/>
    <property type="match status" value="1"/>
</dbReference>
<comment type="subcellular location">
    <subcellularLocation>
        <location evidence="1">Membrane</location>
        <topology evidence="1">Multi-pass membrane protein</topology>
    </subcellularLocation>
</comment>
<evidence type="ECO:0000256" key="2">
    <source>
        <dbReference type="ARBA" id="ARBA00022692"/>
    </source>
</evidence>
<keyword evidence="2 5" id="KW-0812">Transmembrane</keyword>
<feature type="non-terminal residue" evidence="6">
    <location>
        <position position="1"/>
    </location>
</feature>
<evidence type="ECO:0008006" key="8">
    <source>
        <dbReference type="Google" id="ProtNLM"/>
    </source>
</evidence>
<keyword evidence="4 5" id="KW-0472">Membrane</keyword>
<keyword evidence="3 5" id="KW-1133">Transmembrane helix</keyword>
<dbReference type="InterPro" id="IPR002781">
    <property type="entry name" value="TM_pro_TauE-like"/>
</dbReference>
<dbReference type="InterPro" id="IPR051598">
    <property type="entry name" value="TSUP/Inactive_protease-like"/>
</dbReference>
<sequence length="339" mass="34591">PPLPLIITVVAFTDDGQCDVEESGSHGKGGTKSVLGLAARRKQARCSSNDAKNLPSGGPLVEQVKAGVIGATAGLVGSLAGLGGGFVMIPMMTHQSRRALVSGLGLTQHQAHGTSLFAVGSTGLFGAIGYGIKSDAVAEADDAEGNQGLVELDSAMAISATAMITARFGALFAARLSEKALQRALGAFMMFVAPLVPGKRYLLQENGERKSADDCASNDHLLHSSMIGCFSGFLSGIFGVGGGAIVVPALVLSTDTTQHTAVATSLAAMVLPSMVGTYTHYCKGNVALRVAPLIALGSAAGSYFGGRYVGTELNEDVMKAGFSVLMLVLGAKTWKKGAT</sequence>
<evidence type="ECO:0000256" key="3">
    <source>
        <dbReference type="ARBA" id="ARBA00022989"/>
    </source>
</evidence>
<evidence type="ECO:0000256" key="5">
    <source>
        <dbReference type="SAM" id="Phobius"/>
    </source>
</evidence>
<dbReference type="PANTHER" id="PTHR43701">
    <property type="entry name" value="MEMBRANE TRANSPORTER PROTEIN MJ0441-RELATED"/>
    <property type="match status" value="1"/>
</dbReference>
<dbReference type="EMBL" id="AGNL01012475">
    <property type="protein sequence ID" value="EJK67875.1"/>
    <property type="molecule type" value="Genomic_DNA"/>
</dbReference>
<feature type="transmembrane region" description="Helical" evidence="5">
    <location>
        <begin position="227"/>
        <end position="252"/>
    </location>
</feature>
<dbReference type="GO" id="GO:0016020">
    <property type="term" value="C:membrane"/>
    <property type="evidence" value="ECO:0007669"/>
    <property type="project" value="UniProtKB-SubCell"/>
</dbReference>
<dbReference type="PANTHER" id="PTHR43701:SF2">
    <property type="entry name" value="MEMBRANE TRANSPORTER PROTEIN YJNA-RELATED"/>
    <property type="match status" value="1"/>
</dbReference>
<organism evidence="6 7">
    <name type="scientific">Thalassiosira oceanica</name>
    <name type="common">Marine diatom</name>
    <dbReference type="NCBI Taxonomy" id="159749"/>
    <lineage>
        <taxon>Eukaryota</taxon>
        <taxon>Sar</taxon>
        <taxon>Stramenopiles</taxon>
        <taxon>Ochrophyta</taxon>
        <taxon>Bacillariophyta</taxon>
        <taxon>Coscinodiscophyceae</taxon>
        <taxon>Thalassiosirophycidae</taxon>
        <taxon>Thalassiosirales</taxon>
        <taxon>Thalassiosiraceae</taxon>
        <taxon>Thalassiosira</taxon>
    </lineage>
</organism>
<accession>K0SR46</accession>
<keyword evidence="7" id="KW-1185">Reference proteome</keyword>
<feature type="transmembrane region" description="Helical" evidence="5">
    <location>
        <begin position="286"/>
        <end position="305"/>
    </location>
</feature>
<gene>
    <name evidence="6" type="ORF">THAOC_11023</name>
</gene>